<dbReference type="InterPro" id="IPR002403">
    <property type="entry name" value="Cyt_P450_E_grp-IV"/>
</dbReference>
<comment type="similarity">
    <text evidence="2">Belongs to the cytochrome P450 family.</text>
</comment>
<sequence length="511" mass="57239">MLETVPLSILASIMLLLAYLLWPNTQRATKYLEPPLISSAVPVIGHLVAFAYYGLGYFPLQSTKTTQPIFSIKILFQKVYIVKSPRLVSAVQRSYRTMSFDPLITRTAKCVGGITGPGLQLIREKVSQGQGLGHHTTVTMRHTLLGQGLDQMNKEIIPCLQRSVENLKDHRGGLDLFQWCSLTLTIATTEAVYGSLNPYRRAVAREAYWEIEKNLNVLMMDIAPWLFARKAWLGREYLANAFMEYFKASGHLESSQMVYTRWKTQHDAGATLEDIARLEIVMGLGILSNTVPTCFWVIFDIFSRPDLLKELREQIQQTSLSIDCDGVHTVDMAAIRDNCPLLLASVQETLRIRSNSAQLRVVHMETVLEESWLIPAGSVCVIPAASINKSESVWGRNANEFNPQRFMTEAPKMNKASAFMSFGISPNMCAGRHLATGEIVALMAMLILQFDIYPPESTWKEPPINVKAIAASLSPPTDQYIVTIQEREQFKGVKWNFVVPPGTGRQNLIVG</sequence>
<keyword evidence="4" id="KW-0560">Oxidoreductase</keyword>
<evidence type="ECO:0000256" key="6">
    <source>
        <dbReference type="PIRSR" id="PIRSR602403-1"/>
    </source>
</evidence>
<feature type="transmembrane region" description="Helical" evidence="7">
    <location>
        <begin position="34"/>
        <end position="55"/>
    </location>
</feature>
<dbReference type="GO" id="GO:0004497">
    <property type="term" value="F:monooxygenase activity"/>
    <property type="evidence" value="ECO:0007669"/>
    <property type="project" value="InterPro"/>
</dbReference>
<evidence type="ECO:0000256" key="2">
    <source>
        <dbReference type="ARBA" id="ARBA00010617"/>
    </source>
</evidence>
<dbReference type="GO" id="GO:0020037">
    <property type="term" value="F:heme binding"/>
    <property type="evidence" value="ECO:0007669"/>
    <property type="project" value="InterPro"/>
</dbReference>
<dbReference type="GO" id="GO:0005506">
    <property type="term" value="F:iron ion binding"/>
    <property type="evidence" value="ECO:0007669"/>
    <property type="project" value="InterPro"/>
</dbReference>
<proteinExistence type="inferred from homology"/>
<comment type="cofactor">
    <cofactor evidence="1 6">
        <name>heme</name>
        <dbReference type="ChEBI" id="CHEBI:30413"/>
    </cofactor>
</comment>
<protein>
    <submittedName>
        <fullName evidence="8">Cytochrome P450</fullName>
    </submittedName>
</protein>
<dbReference type="AlphaFoldDB" id="A0A5N6UW52"/>
<keyword evidence="6" id="KW-0349">Heme</keyword>
<keyword evidence="7" id="KW-0472">Membrane</keyword>
<reference evidence="8 9" key="1">
    <citation type="submission" date="2019-04" db="EMBL/GenBank/DDBJ databases">
        <title>Friends and foes A comparative genomics study of 23 Aspergillus species from section Flavi.</title>
        <authorList>
            <consortium name="DOE Joint Genome Institute"/>
            <person name="Kjaerbolling I."/>
            <person name="Vesth T."/>
            <person name="Frisvad J.C."/>
            <person name="Nybo J.L."/>
            <person name="Theobald S."/>
            <person name="Kildgaard S."/>
            <person name="Isbrandt T."/>
            <person name="Kuo A."/>
            <person name="Sato A."/>
            <person name="Lyhne E.K."/>
            <person name="Kogle M.E."/>
            <person name="Wiebenga A."/>
            <person name="Kun R.S."/>
            <person name="Lubbers R.J."/>
            <person name="Makela M.R."/>
            <person name="Barry K."/>
            <person name="Chovatia M."/>
            <person name="Clum A."/>
            <person name="Daum C."/>
            <person name="Haridas S."/>
            <person name="He G."/>
            <person name="LaButti K."/>
            <person name="Lipzen A."/>
            <person name="Mondo S."/>
            <person name="Riley R."/>
            <person name="Salamov A."/>
            <person name="Simmons B.A."/>
            <person name="Magnuson J.K."/>
            <person name="Henrissat B."/>
            <person name="Mortensen U.H."/>
            <person name="Larsen T.O."/>
            <person name="Devries R.P."/>
            <person name="Grigoriev I.V."/>
            <person name="Machida M."/>
            <person name="Baker S.E."/>
            <person name="Andersen M.R."/>
        </authorList>
    </citation>
    <scope>NUCLEOTIDE SEQUENCE [LARGE SCALE GENOMIC DNA]</scope>
    <source>
        <strain evidence="8 9">CBS 117626</strain>
    </source>
</reference>
<dbReference type="CDD" id="cd11040">
    <property type="entry name" value="CYP7_CYP8-like"/>
    <property type="match status" value="1"/>
</dbReference>
<keyword evidence="3 6" id="KW-0479">Metal-binding</keyword>
<gene>
    <name evidence="8" type="ORF">BDV40DRAFT_312224</name>
</gene>
<dbReference type="PRINTS" id="PR00465">
    <property type="entry name" value="EP450IV"/>
</dbReference>
<keyword evidence="7" id="KW-0812">Transmembrane</keyword>
<feature type="transmembrane region" description="Helical" evidence="7">
    <location>
        <begin position="6"/>
        <end position="22"/>
    </location>
</feature>
<dbReference type="GO" id="GO:0016705">
    <property type="term" value="F:oxidoreductase activity, acting on paired donors, with incorporation or reduction of molecular oxygen"/>
    <property type="evidence" value="ECO:0007669"/>
    <property type="project" value="InterPro"/>
</dbReference>
<dbReference type="Pfam" id="PF00067">
    <property type="entry name" value="p450"/>
    <property type="match status" value="1"/>
</dbReference>
<dbReference type="Gene3D" id="1.10.630.10">
    <property type="entry name" value="Cytochrome P450"/>
    <property type="match status" value="1"/>
</dbReference>
<keyword evidence="5 6" id="KW-0408">Iron</keyword>
<evidence type="ECO:0000313" key="9">
    <source>
        <dbReference type="Proteomes" id="UP000326950"/>
    </source>
</evidence>
<dbReference type="InterPro" id="IPR036396">
    <property type="entry name" value="Cyt_P450_sf"/>
</dbReference>
<evidence type="ECO:0000256" key="1">
    <source>
        <dbReference type="ARBA" id="ARBA00001971"/>
    </source>
</evidence>
<evidence type="ECO:0000256" key="5">
    <source>
        <dbReference type="ARBA" id="ARBA00023004"/>
    </source>
</evidence>
<dbReference type="SUPFAM" id="SSF48264">
    <property type="entry name" value="Cytochrome P450"/>
    <property type="match status" value="1"/>
</dbReference>
<dbReference type="PANTHER" id="PTHR47582">
    <property type="entry name" value="P450, PUTATIVE (EUROFUNG)-RELATED"/>
    <property type="match status" value="1"/>
</dbReference>
<organism evidence="8 9">
    <name type="scientific">Aspergillus tamarii</name>
    <dbReference type="NCBI Taxonomy" id="41984"/>
    <lineage>
        <taxon>Eukaryota</taxon>
        <taxon>Fungi</taxon>
        <taxon>Dikarya</taxon>
        <taxon>Ascomycota</taxon>
        <taxon>Pezizomycotina</taxon>
        <taxon>Eurotiomycetes</taxon>
        <taxon>Eurotiomycetidae</taxon>
        <taxon>Eurotiales</taxon>
        <taxon>Aspergillaceae</taxon>
        <taxon>Aspergillus</taxon>
        <taxon>Aspergillus subgen. Circumdati</taxon>
    </lineage>
</organism>
<evidence type="ECO:0000313" key="8">
    <source>
        <dbReference type="EMBL" id="KAE8162824.1"/>
    </source>
</evidence>
<dbReference type="PANTHER" id="PTHR47582:SF1">
    <property type="entry name" value="P450, PUTATIVE (EUROFUNG)-RELATED"/>
    <property type="match status" value="1"/>
</dbReference>
<dbReference type="InterPro" id="IPR001128">
    <property type="entry name" value="Cyt_P450"/>
</dbReference>
<accession>A0A5N6UW52</accession>
<feature type="binding site" description="axial binding residue" evidence="6">
    <location>
        <position position="429"/>
    </location>
    <ligand>
        <name>heme</name>
        <dbReference type="ChEBI" id="CHEBI:30413"/>
    </ligand>
    <ligandPart>
        <name>Fe</name>
        <dbReference type="ChEBI" id="CHEBI:18248"/>
    </ligandPart>
</feature>
<evidence type="ECO:0000256" key="4">
    <source>
        <dbReference type="ARBA" id="ARBA00023002"/>
    </source>
</evidence>
<evidence type="ECO:0000256" key="7">
    <source>
        <dbReference type="SAM" id="Phobius"/>
    </source>
</evidence>
<dbReference type="OrthoDB" id="3366823at2759"/>
<keyword evidence="7" id="KW-1133">Transmembrane helix</keyword>
<dbReference type="Proteomes" id="UP000326950">
    <property type="component" value="Unassembled WGS sequence"/>
</dbReference>
<name>A0A5N6UW52_ASPTM</name>
<keyword evidence="9" id="KW-1185">Reference proteome</keyword>
<dbReference type="InterPro" id="IPR053007">
    <property type="entry name" value="CYP450_monoxygenase_sec-met"/>
</dbReference>
<dbReference type="EMBL" id="ML738624">
    <property type="protein sequence ID" value="KAE8162824.1"/>
    <property type="molecule type" value="Genomic_DNA"/>
</dbReference>
<evidence type="ECO:0000256" key="3">
    <source>
        <dbReference type="ARBA" id="ARBA00022723"/>
    </source>
</evidence>